<organism evidence="2 3">
    <name type="scientific">Mycena sanguinolenta</name>
    <dbReference type="NCBI Taxonomy" id="230812"/>
    <lineage>
        <taxon>Eukaryota</taxon>
        <taxon>Fungi</taxon>
        <taxon>Dikarya</taxon>
        <taxon>Basidiomycota</taxon>
        <taxon>Agaricomycotina</taxon>
        <taxon>Agaricomycetes</taxon>
        <taxon>Agaricomycetidae</taxon>
        <taxon>Agaricales</taxon>
        <taxon>Marasmiineae</taxon>
        <taxon>Mycenaceae</taxon>
        <taxon>Mycena</taxon>
    </lineage>
</organism>
<gene>
    <name evidence="2" type="ORF">MSAN_02104100</name>
</gene>
<feature type="transmembrane region" description="Helical" evidence="1">
    <location>
        <begin position="104"/>
        <end position="128"/>
    </location>
</feature>
<keyword evidence="3" id="KW-1185">Reference proteome</keyword>
<comment type="caution">
    <text evidence="2">The sequence shown here is derived from an EMBL/GenBank/DDBJ whole genome shotgun (WGS) entry which is preliminary data.</text>
</comment>
<evidence type="ECO:0000256" key="1">
    <source>
        <dbReference type="SAM" id="Phobius"/>
    </source>
</evidence>
<dbReference type="EMBL" id="JACAZH010000029">
    <property type="protein sequence ID" value="KAF7340756.1"/>
    <property type="molecule type" value="Genomic_DNA"/>
</dbReference>
<evidence type="ECO:0000313" key="2">
    <source>
        <dbReference type="EMBL" id="KAF7340756.1"/>
    </source>
</evidence>
<feature type="transmembrane region" description="Helical" evidence="1">
    <location>
        <begin position="181"/>
        <end position="203"/>
    </location>
</feature>
<proteinExistence type="predicted"/>
<feature type="transmembrane region" description="Helical" evidence="1">
    <location>
        <begin position="47"/>
        <end position="65"/>
    </location>
</feature>
<keyword evidence="1" id="KW-0472">Membrane</keyword>
<feature type="transmembrane region" description="Helical" evidence="1">
    <location>
        <begin position="77"/>
        <end position="98"/>
    </location>
</feature>
<name>A0A8H6XHT9_9AGAR</name>
<feature type="transmembrane region" description="Helical" evidence="1">
    <location>
        <begin position="149"/>
        <end position="169"/>
    </location>
</feature>
<evidence type="ECO:0000313" key="3">
    <source>
        <dbReference type="Proteomes" id="UP000623467"/>
    </source>
</evidence>
<sequence length="220" mass="23882">MAVLGTTQIAVAVAEYVSTTRFVQELVHNEVSSDQESLESVEMLADVAHLLLAINVAVTDIFFMYRCYVVWGCQRRVLVLPALLMLATLAAAIMVSLTDNIPAVVIPCGLAAATNIVLTTLTAGRILWISRQSANAGLAQPYQGRYSRAIRIILESGAIYCVAVIFLLIAGSQNNLEVFDIGYAVGQQAVNIIPTFTLVYVGLQDTRDNPPASNRKHWTV</sequence>
<dbReference type="OrthoDB" id="3019750at2759"/>
<keyword evidence="1" id="KW-0812">Transmembrane</keyword>
<dbReference type="Proteomes" id="UP000623467">
    <property type="component" value="Unassembled WGS sequence"/>
</dbReference>
<accession>A0A8H6XHT9</accession>
<protein>
    <submittedName>
        <fullName evidence="2">Uncharacterized protein</fullName>
    </submittedName>
</protein>
<reference evidence="2" key="1">
    <citation type="submission" date="2020-05" db="EMBL/GenBank/DDBJ databases">
        <title>Mycena genomes resolve the evolution of fungal bioluminescence.</title>
        <authorList>
            <person name="Tsai I.J."/>
        </authorList>
    </citation>
    <scope>NUCLEOTIDE SEQUENCE</scope>
    <source>
        <strain evidence="2">160909Yilan</strain>
    </source>
</reference>
<keyword evidence="1" id="KW-1133">Transmembrane helix</keyword>
<dbReference type="AlphaFoldDB" id="A0A8H6XHT9"/>